<dbReference type="Gene3D" id="3.40.50.720">
    <property type="entry name" value="NAD(P)-binding Rossmann-like Domain"/>
    <property type="match status" value="1"/>
</dbReference>
<accession>A0AAN1XT88</accession>
<dbReference type="Proteomes" id="UP001317532">
    <property type="component" value="Chromosome"/>
</dbReference>
<dbReference type="AlphaFoldDB" id="A0AAN1XT88"/>
<keyword evidence="3" id="KW-1185">Reference proteome</keyword>
<evidence type="ECO:0000313" key="3">
    <source>
        <dbReference type="Proteomes" id="UP001317532"/>
    </source>
</evidence>
<dbReference type="PANTHER" id="PTHR43245">
    <property type="entry name" value="BIFUNCTIONAL POLYMYXIN RESISTANCE PROTEIN ARNA"/>
    <property type="match status" value="1"/>
</dbReference>
<dbReference type="Pfam" id="PF01370">
    <property type="entry name" value="Epimerase"/>
    <property type="match status" value="1"/>
</dbReference>
<dbReference type="InterPro" id="IPR050177">
    <property type="entry name" value="Lipid_A_modif_metabolic_enz"/>
</dbReference>
<proteinExistence type="predicted"/>
<gene>
    <name evidence="2" type="ORF">WPS_01000</name>
</gene>
<dbReference type="CDD" id="cd08946">
    <property type="entry name" value="SDR_e"/>
    <property type="match status" value="1"/>
</dbReference>
<dbReference type="PANTHER" id="PTHR43245:SF55">
    <property type="entry name" value="NAD(P)-BINDING DOMAIN-CONTAINING PROTEIN"/>
    <property type="match status" value="1"/>
</dbReference>
<name>A0AAN1XT88_UNVUL</name>
<dbReference type="InterPro" id="IPR036291">
    <property type="entry name" value="NAD(P)-bd_dom_sf"/>
</dbReference>
<sequence>MRRRNTRTMTKIAVTGAAGTIGKPLCTELARDHDVVRIDLHDADVIADIRELEPHVRAFAGCETVVHLAGIPSVTSSWDEVHGIDIGGTYVAFEAARRTGVKRVIFASSNHAVGQYEVDAGAALYEPAYGLVVGVGAPYRPDSLYGVWKAYGEALGRYYSDAFGLQVTCTRIGSITAADRPDDPSVADSSGWLDLTVEQKFKRYAATWMSQRDYARLVRAIMAHDVPFAIVYGVGDNATRFWDLEPGRALFGFWPLDGVRERG</sequence>
<organism evidence="2 3">
    <name type="scientific">Vulcanimicrobium alpinum</name>
    <dbReference type="NCBI Taxonomy" id="3016050"/>
    <lineage>
        <taxon>Bacteria</taxon>
        <taxon>Bacillati</taxon>
        <taxon>Vulcanimicrobiota</taxon>
        <taxon>Vulcanimicrobiia</taxon>
        <taxon>Vulcanimicrobiales</taxon>
        <taxon>Vulcanimicrobiaceae</taxon>
        <taxon>Vulcanimicrobium</taxon>
    </lineage>
</organism>
<evidence type="ECO:0000259" key="1">
    <source>
        <dbReference type="Pfam" id="PF01370"/>
    </source>
</evidence>
<reference evidence="2 3" key="1">
    <citation type="journal article" date="2022" name="ISME Commun">
        <title>Vulcanimicrobium alpinus gen. nov. sp. nov., the first cultivated representative of the candidate phylum 'Eremiobacterota', is a metabolically versatile aerobic anoxygenic phototroph.</title>
        <authorList>
            <person name="Yabe S."/>
            <person name="Muto K."/>
            <person name="Abe K."/>
            <person name="Yokota A."/>
            <person name="Staudigel H."/>
            <person name="Tebo B.M."/>
        </authorList>
    </citation>
    <scope>NUCLEOTIDE SEQUENCE [LARGE SCALE GENOMIC DNA]</scope>
    <source>
        <strain evidence="2 3">WC8-2</strain>
    </source>
</reference>
<feature type="domain" description="NAD-dependent epimerase/dehydratase" evidence="1">
    <location>
        <begin position="12"/>
        <end position="179"/>
    </location>
</feature>
<protein>
    <submittedName>
        <fullName evidence="2">NAD-dependent epimerase</fullName>
    </submittedName>
</protein>
<dbReference type="EMBL" id="AP025523">
    <property type="protein sequence ID" value="BDE04824.1"/>
    <property type="molecule type" value="Genomic_DNA"/>
</dbReference>
<dbReference type="SUPFAM" id="SSF51735">
    <property type="entry name" value="NAD(P)-binding Rossmann-fold domains"/>
    <property type="match status" value="1"/>
</dbReference>
<evidence type="ECO:0000313" key="2">
    <source>
        <dbReference type="EMBL" id="BDE04824.1"/>
    </source>
</evidence>
<dbReference type="InterPro" id="IPR001509">
    <property type="entry name" value="Epimerase_deHydtase"/>
</dbReference>
<dbReference type="KEGG" id="vab:WPS_01000"/>